<dbReference type="Proteomes" id="UP000689195">
    <property type="component" value="Unassembled WGS sequence"/>
</dbReference>
<proteinExistence type="predicted"/>
<comment type="caution">
    <text evidence="1">The sequence shown here is derived from an EMBL/GenBank/DDBJ whole genome shotgun (WGS) entry which is preliminary data.</text>
</comment>
<dbReference type="PANTHER" id="PTHR33706">
    <property type="entry name" value="MORN VARIANT REPEAT PROTEIN"/>
    <property type="match status" value="1"/>
</dbReference>
<dbReference type="EMBL" id="CAJJDO010000236">
    <property type="protein sequence ID" value="CAD8214676.1"/>
    <property type="molecule type" value="Genomic_DNA"/>
</dbReference>
<evidence type="ECO:0000313" key="1">
    <source>
        <dbReference type="EMBL" id="CAD8214676.1"/>
    </source>
</evidence>
<name>A0A8S1YIS1_9CILI</name>
<sequence length="779" mass="91770">MFKNNNGQYKKPKIENFQWQEATQINEEVTWDPFISKFFKFKIKITFTKDKEIIYSSLDGSILRIDSILDIFKKPDVLRNLDQIENLQWQGKYGDNKKKIGLWYLVWNGEILKDVGGSYQKDGLKQGLWKQLIKNYWKRAKLYEIGEYFNDHKRGKWKYIYEDKEIGGGLYNEFGEKTGKWIDISRNFWEYKQQLLKSESQILFIGNQINGCKVGRWDINWREQKDSQFIKIGGGSYDNNLKEKKKQKLVNGLNQVMDFGSFKSQVTYSGKYVNGKKINRWNILVQGKLMQQINKSKPYFSGGGQYGNKENNYGIKQGKWIELDDGLYKDSNVNQDIQIGGGFYDEQSSDKKGIKIGSWIEISDGFYEYNFWIDNLLFTSFRQVTYQGEYQNGKKVGRWDIYFKDLCMDNNIYIGGGSFEIQSIGDSIKRGKWQEPDDKFRSQSQIIQIGEYKDGQKVGLWQIYQENIFQQKRKQIGGGIYIDKQGCQGIKIGLWIDLSRDFWKYGQITFQGVYRNGKKVGKWDQNFIDDFNMQNYQIGGGSYDNQQDNIEKNGNWIVFCDYFQMRRQITYKGEYANGKKVGRWVMHWKWNGKLKKIGEGLYDTLQGEGGVKVGKWTFVDDKFNSGCQVTHRGRYQNGKKRRKVELIGGGFYDYKKEGDEIKIGKWIDLSDTFRVDNQIIYCGDYGESGKVGRWDIFWRMKRNLQFQFIGGGSYDSKQQAEADVKIGKWIELSEDLKNYNWIIYEGVYRNGYKIGKWNIKRRQYNETEFKNIGVQTYDN</sequence>
<dbReference type="AlphaFoldDB" id="A0A8S1YIS1"/>
<accession>A0A8S1YIS1</accession>
<protein>
    <submittedName>
        <fullName evidence="1">Uncharacterized protein</fullName>
    </submittedName>
</protein>
<organism evidence="1 2">
    <name type="scientific">Paramecium pentaurelia</name>
    <dbReference type="NCBI Taxonomy" id="43138"/>
    <lineage>
        <taxon>Eukaryota</taxon>
        <taxon>Sar</taxon>
        <taxon>Alveolata</taxon>
        <taxon>Ciliophora</taxon>
        <taxon>Intramacronucleata</taxon>
        <taxon>Oligohymenophorea</taxon>
        <taxon>Peniculida</taxon>
        <taxon>Parameciidae</taxon>
        <taxon>Paramecium</taxon>
    </lineage>
</organism>
<keyword evidence="2" id="KW-1185">Reference proteome</keyword>
<dbReference type="OrthoDB" id="10479577at2759"/>
<dbReference type="PANTHER" id="PTHR33706:SF1">
    <property type="entry name" value="TPR REPEAT PROTEIN"/>
    <property type="match status" value="1"/>
</dbReference>
<gene>
    <name evidence="1" type="ORF">PPENT_87.1.T2360001</name>
</gene>
<evidence type="ECO:0000313" key="2">
    <source>
        <dbReference type="Proteomes" id="UP000689195"/>
    </source>
</evidence>
<reference evidence="1" key="1">
    <citation type="submission" date="2021-01" db="EMBL/GenBank/DDBJ databases">
        <authorList>
            <consortium name="Genoscope - CEA"/>
            <person name="William W."/>
        </authorList>
    </citation>
    <scope>NUCLEOTIDE SEQUENCE</scope>
</reference>